<dbReference type="EMBL" id="CM001879">
    <property type="protein sequence ID" value="EOX95176.1"/>
    <property type="molecule type" value="Genomic_DNA"/>
</dbReference>
<protein>
    <recommendedName>
        <fullName evidence="5">BZIP domain-containing protein</fullName>
    </recommendedName>
</protein>
<dbReference type="PANTHER" id="PTHR22952:SF428">
    <property type="entry name" value="BZIP DOMAIN-CONTAINING PROTEIN"/>
    <property type="match status" value="1"/>
</dbReference>
<dbReference type="Proteomes" id="UP000026915">
    <property type="component" value="Chromosome 1"/>
</dbReference>
<evidence type="ECO:0000256" key="4">
    <source>
        <dbReference type="SAM" id="Coils"/>
    </source>
</evidence>
<dbReference type="GO" id="GO:0003677">
    <property type="term" value="F:DNA binding"/>
    <property type="evidence" value="ECO:0007669"/>
    <property type="project" value="UniProtKB-KW"/>
</dbReference>
<dbReference type="InterPro" id="IPR046347">
    <property type="entry name" value="bZIP_sf"/>
</dbReference>
<dbReference type="GO" id="GO:0045893">
    <property type="term" value="P:positive regulation of DNA-templated transcription"/>
    <property type="evidence" value="ECO:0007669"/>
    <property type="project" value="InterPro"/>
</dbReference>
<organism evidence="6 7">
    <name type="scientific">Theobroma cacao</name>
    <name type="common">Cacao</name>
    <name type="synonym">Cocoa</name>
    <dbReference type="NCBI Taxonomy" id="3641"/>
    <lineage>
        <taxon>Eukaryota</taxon>
        <taxon>Viridiplantae</taxon>
        <taxon>Streptophyta</taxon>
        <taxon>Embryophyta</taxon>
        <taxon>Tracheophyta</taxon>
        <taxon>Spermatophyta</taxon>
        <taxon>Magnoliopsida</taxon>
        <taxon>eudicotyledons</taxon>
        <taxon>Gunneridae</taxon>
        <taxon>Pentapetalae</taxon>
        <taxon>rosids</taxon>
        <taxon>malvids</taxon>
        <taxon>Malvales</taxon>
        <taxon>Malvaceae</taxon>
        <taxon>Byttnerioideae</taxon>
        <taxon>Theobroma</taxon>
    </lineage>
</organism>
<evidence type="ECO:0000256" key="3">
    <source>
        <dbReference type="ARBA" id="ARBA00023242"/>
    </source>
</evidence>
<dbReference type="GO" id="GO:0003700">
    <property type="term" value="F:DNA-binding transcription factor activity"/>
    <property type="evidence" value="ECO:0007669"/>
    <property type="project" value="InterPro"/>
</dbReference>
<dbReference type="AlphaFoldDB" id="A0A061DSZ9"/>
<evidence type="ECO:0000256" key="2">
    <source>
        <dbReference type="ARBA" id="ARBA00023125"/>
    </source>
</evidence>
<evidence type="ECO:0000313" key="7">
    <source>
        <dbReference type="Proteomes" id="UP000026915"/>
    </source>
</evidence>
<name>A0A061DSZ9_THECC</name>
<dbReference type="Gramene" id="EOX95176">
    <property type="protein sequence ID" value="EOX95176"/>
    <property type="gene ID" value="TCM_004733"/>
</dbReference>
<keyword evidence="2" id="KW-0238">DNA-binding</keyword>
<evidence type="ECO:0000313" key="6">
    <source>
        <dbReference type="EMBL" id="EOX95176.1"/>
    </source>
</evidence>
<dbReference type="Pfam" id="PF00170">
    <property type="entry name" value="bZIP_1"/>
    <property type="match status" value="1"/>
</dbReference>
<dbReference type="SMART" id="SM00338">
    <property type="entry name" value="BRLZ"/>
    <property type="match status" value="1"/>
</dbReference>
<feature type="coiled-coil region" evidence="4">
    <location>
        <begin position="139"/>
        <end position="166"/>
    </location>
</feature>
<dbReference type="InterPro" id="IPR043452">
    <property type="entry name" value="BZIP46-like"/>
</dbReference>
<proteinExistence type="predicted"/>
<sequence>MENEEDHKFSGQRIDFAQLLQDDEAFENVFFPPISMDYNPMNINEYIDFNELHQLLNEEKSAEGVQFDVRNEGGVNRGHGRNRVAFRINNGGLMNAERKVEENVKKQVTKKSCVKGSVEAAQMRELTKIRNRESASRAFAKKKAYIQELELEVQTLRKKNANLKKLLHLFSESCPSLDMTQKQLRRTTSGPM</sequence>
<keyword evidence="4" id="KW-0175">Coiled coil</keyword>
<keyword evidence="3" id="KW-0539">Nucleus</keyword>
<keyword evidence="7" id="KW-1185">Reference proteome</keyword>
<dbReference type="SUPFAM" id="SSF57959">
    <property type="entry name" value="Leucine zipper domain"/>
    <property type="match status" value="1"/>
</dbReference>
<dbReference type="OMA" id="PMNINEY"/>
<dbReference type="GO" id="GO:0005634">
    <property type="term" value="C:nucleus"/>
    <property type="evidence" value="ECO:0000318"/>
    <property type="project" value="GO_Central"/>
</dbReference>
<dbReference type="CDD" id="cd14707">
    <property type="entry name" value="bZIP_plant_BZIP46"/>
    <property type="match status" value="1"/>
</dbReference>
<reference evidence="6 7" key="1">
    <citation type="journal article" date="2013" name="Genome Biol.">
        <title>The genome sequence of the most widely cultivated cacao type and its use to identify candidate genes regulating pod color.</title>
        <authorList>
            <person name="Motamayor J.C."/>
            <person name="Mockaitis K."/>
            <person name="Schmutz J."/>
            <person name="Haiminen N."/>
            <person name="Iii D.L."/>
            <person name="Cornejo O."/>
            <person name="Findley S.D."/>
            <person name="Zheng P."/>
            <person name="Utro F."/>
            <person name="Royaert S."/>
            <person name="Saski C."/>
            <person name="Jenkins J."/>
            <person name="Podicheti R."/>
            <person name="Zhao M."/>
            <person name="Scheffler B.E."/>
            <person name="Stack J.C."/>
            <person name="Feltus F.A."/>
            <person name="Mustiga G.M."/>
            <person name="Amores F."/>
            <person name="Phillips W."/>
            <person name="Marelli J.P."/>
            <person name="May G.D."/>
            <person name="Shapiro H."/>
            <person name="Ma J."/>
            <person name="Bustamante C.D."/>
            <person name="Schnell R.J."/>
            <person name="Main D."/>
            <person name="Gilbert D."/>
            <person name="Parida L."/>
            <person name="Kuhn D.N."/>
        </authorList>
    </citation>
    <scope>NUCLEOTIDE SEQUENCE [LARGE SCALE GENOMIC DNA]</scope>
    <source>
        <strain evidence="7">cv. Matina 1-6</strain>
    </source>
</reference>
<dbReference type="PANTHER" id="PTHR22952">
    <property type="entry name" value="CAMP-RESPONSE ELEMENT BINDING PROTEIN-RELATED"/>
    <property type="match status" value="1"/>
</dbReference>
<comment type="subcellular location">
    <subcellularLocation>
        <location evidence="1">Nucleus</location>
    </subcellularLocation>
</comment>
<dbReference type="HOGENOM" id="CLU_1417432_0_0_1"/>
<dbReference type="InterPro" id="IPR004827">
    <property type="entry name" value="bZIP"/>
</dbReference>
<accession>A0A061DSZ9</accession>
<gene>
    <name evidence="6" type="ORF">TCM_004733</name>
</gene>
<evidence type="ECO:0000256" key="1">
    <source>
        <dbReference type="ARBA" id="ARBA00004123"/>
    </source>
</evidence>
<dbReference type="InParanoid" id="A0A061DSZ9"/>
<evidence type="ECO:0000259" key="5">
    <source>
        <dbReference type="SMART" id="SM00338"/>
    </source>
</evidence>
<dbReference type="Gene3D" id="1.20.5.170">
    <property type="match status" value="1"/>
</dbReference>
<feature type="domain" description="BZIP" evidence="5">
    <location>
        <begin position="119"/>
        <end position="183"/>
    </location>
</feature>